<dbReference type="AlphaFoldDB" id="A0A9N9A4Y8"/>
<comment type="caution">
    <text evidence="1">The sequence shown here is derived from an EMBL/GenBank/DDBJ whole genome shotgun (WGS) entry which is preliminary data.</text>
</comment>
<accession>A0A9N9A4Y8</accession>
<evidence type="ECO:0000313" key="2">
    <source>
        <dbReference type="Proteomes" id="UP000789405"/>
    </source>
</evidence>
<protein>
    <submittedName>
        <fullName evidence="1">1308_t:CDS:1</fullName>
    </submittedName>
</protein>
<proteinExistence type="predicted"/>
<gene>
    <name evidence="1" type="ORF">DERYTH_LOCUS3691</name>
</gene>
<organism evidence="1 2">
    <name type="scientific">Dentiscutata erythropus</name>
    <dbReference type="NCBI Taxonomy" id="1348616"/>
    <lineage>
        <taxon>Eukaryota</taxon>
        <taxon>Fungi</taxon>
        <taxon>Fungi incertae sedis</taxon>
        <taxon>Mucoromycota</taxon>
        <taxon>Glomeromycotina</taxon>
        <taxon>Glomeromycetes</taxon>
        <taxon>Diversisporales</taxon>
        <taxon>Gigasporaceae</taxon>
        <taxon>Dentiscutata</taxon>
    </lineage>
</organism>
<evidence type="ECO:0000313" key="1">
    <source>
        <dbReference type="EMBL" id="CAG8517305.1"/>
    </source>
</evidence>
<name>A0A9N9A4Y8_9GLOM</name>
<dbReference type="OrthoDB" id="8954335at2759"/>
<dbReference type="Proteomes" id="UP000789405">
    <property type="component" value="Unassembled WGS sequence"/>
</dbReference>
<keyword evidence="2" id="KW-1185">Reference proteome</keyword>
<sequence>MDERYTEDSELITRHIKNNPLFFGTLFDCRHSKALGSILSTRKFTRDHFIIHTMKTTNYQLVHVKNTEDKLKTLKVDGSMSAEILSGIINIEGSGYSDNTFSKNLGEEQLICQYSQDNYNVELTAKAREIADKFVKDQLLKNEQNIHFGKMNKASLKASLGKLDLENANNYKMQITADSRPPMQQQLTSIKQVFEFIESIDMSIQKEKHFKFIGSDITGVPIQFKLRPISWFFPEFKVEKLYRQIQDNTLENFLIKLKKYQSSEYIKNRVLKKSENRLQIILSDNQSKLSKEILEFQKKVEKTTKNYFEIMCEALKKYKIGKCTPEELFKIKQNYDKSDFHTEKVHKIESFVLYGKKELSIVHEKDTAINIKYFTNPDKLDEWFNFGVNVKILLRTSFLSEGNSSNNVIRYLTEIADDLQKRGIGNIEVGIAYPSVSDGFSLEIKDYNDSQTYSVKKIPQVLRILNTAIGKENSIESRFYMLYALSFRIQLPLQDFSSLNKHISLLNINHNIHIASHADSLQRIKESKDSDIKFFVSLDADTSFEAICEIKNIVSKDCFSKIEWIFGESGISFLNAAPLILIFYGGKIKAVCLDKLDLLILLQNFENKNFSILSCDSLSHSFYLDRSKFSLEFIKTVDSTNINIHNLDPVNLKIPFNQSPDKTLSDALSVIRTIENDNDDKLKDLLMGHGWLTKNSKFNNEIPKDLKTSYKKLENLLKRYQSFHINPSFHIKILIFLLDQSSNKKFPDVVDVIISKYINRLPRHVDPYKSRWNKIEELTNRKYLPNLVSLLAKSNYDPQLCKLHEQLNKISNVDNKKDIKRMFELLSEMNFTEEHNKYF</sequence>
<reference evidence="1" key="1">
    <citation type="submission" date="2021-06" db="EMBL/GenBank/DDBJ databases">
        <authorList>
            <person name="Kallberg Y."/>
            <person name="Tangrot J."/>
            <person name="Rosling A."/>
        </authorList>
    </citation>
    <scope>NUCLEOTIDE SEQUENCE</scope>
    <source>
        <strain evidence="1">MA453B</strain>
    </source>
</reference>
<dbReference type="EMBL" id="CAJVPY010001332">
    <property type="protein sequence ID" value="CAG8517305.1"/>
    <property type="molecule type" value="Genomic_DNA"/>
</dbReference>